<comment type="similarity">
    <text evidence="1">Belongs to the FrmR/RcnR family.</text>
</comment>
<dbReference type="PANTHER" id="PTHR33677">
    <property type="entry name" value="TRANSCRIPTIONAL REPRESSOR FRMR-RELATED"/>
    <property type="match status" value="1"/>
</dbReference>
<dbReference type="GO" id="GO:0046872">
    <property type="term" value="F:metal ion binding"/>
    <property type="evidence" value="ECO:0007669"/>
    <property type="project" value="InterPro"/>
</dbReference>
<dbReference type="CDD" id="cd10153">
    <property type="entry name" value="RcnR-FrmR-like_DUF156"/>
    <property type="match status" value="1"/>
</dbReference>
<accession>A0A437JCN8</accession>
<evidence type="ECO:0000256" key="1">
    <source>
        <dbReference type="ARBA" id="ARBA00005260"/>
    </source>
</evidence>
<evidence type="ECO:0000313" key="3">
    <source>
        <dbReference type="Proteomes" id="UP000282977"/>
    </source>
</evidence>
<organism evidence="2 3">
    <name type="scientific">Sphingobium algorifonticola</name>
    <dbReference type="NCBI Taxonomy" id="2008318"/>
    <lineage>
        <taxon>Bacteria</taxon>
        <taxon>Pseudomonadati</taxon>
        <taxon>Pseudomonadota</taxon>
        <taxon>Alphaproteobacteria</taxon>
        <taxon>Sphingomonadales</taxon>
        <taxon>Sphingomonadaceae</taxon>
        <taxon>Sphingobium</taxon>
    </lineage>
</organism>
<dbReference type="RefSeq" id="WP_127689049.1">
    <property type="nucleotide sequence ID" value="NZ_RZUL01000001.1"/>
</dbReference>
<dbReference type="PANTHER" id="PTHR33677:SF5">
    <property type="entry name" value="TRANSCRIPTIONAL REPRESSOR FRMR"/>
    <property type="match status" value="1"/>
</dbReference>
<comment type="caution">
    <text evidence="2">The sequence shown here is derived from an EMBL/GenBank/DDBJ whole genome shotgun (WGS) entry which is preliminary data.</text>
</comment>
<dbReference type="Pfam" id="PF02583">
    <property type="entry name" value="Trns_repr_metal"/>
    <property type="match status" value="1"/>
</dbReference>
<dbReference type="EMBL" id="RZUL01000001">
    <property type="protein sequence ID" value="RVT43510.1"/>
    <property type="molecule type" value="Genomic_DNA"/>
</dbReference>
<evidence type="ECO:0000313" key="2">
    <source>
        <dbReference type="EMBL" id="RVT43510.1"/>
    </source>
</evidence>
<gene>
    <name evidence="2" type="ORF">ENE74_02490</name>
</gene>
<dbReference type="GO" id="GO:0045892">
    <property type="term" value="P:negative regulation of DNA-templated transcription"/>
    <property type="evidence" value="ECO:0007669"/>
    <property type="project" value="UniProtKB-ARBA"/>
</dbReference>
<protein>
    <submittedName>
        <fullName evidence="2">Metal/formaldehyde-sensitive transcriptional repressor</fullName>
    </submittedName>
</protein>
<reference evidence="2 3" key="1">
    <citation type="submission" date="2019-01" db="EMBL/GenBank/DDBJ databases">
        <authorList>
            <person name="Chen W.-M."/>
        </authorList>
    </citation>
    <scope>NUCLEOTIDE SEQUENCE [LARGE SCALE GENOMIC DNA]</scope>
    <source>
        <strain evidence="2 3">TLA-22</strain>
    </source>
</reference>
<dbReference type="InterPro" id="IPR003735">
    <property type="entry name" value="Metal_Tscrpt_repr"/>
</dbReference>
<proteinExistence type="inferred from homology"/>
<name>A0A437JCN8_9SPHN</name>
<dbReference type="InterPro" id="IPR038390">
    <property type="entry name" value="Metal_Tscrpt_repr_sf"/>
</dbReference>
<sequence length="91" mass="9932">MGHHVADRDKLLARVRRIAGQVAAIERQLHEEADCATTLQLVASVRGAIGGLMEELIESHVREHMARPGLTDAARAAAAEELLAIIRRYGK</sequence>
<keyword evidence="3" id="KW-1185">Reference proteome</keyword>
<dbReference type="Gene3D" id="1.20.58.1000">
    <property type="entry name" value="Metal-sensitive repressor, helix protomer"/>
    <property type="match status" value="1"/>
</dbReference>
<dbReference type="AlphaFoldDB" id="A0A437JCN8"/>
<dbReference type="OrthoDB" id="9806052at2"/>
<dbReference type="Proteomes" id="UP000282977">
    <property type="component" value="Unassembled WGS sequence"/>
</dbReference>
<dbReference type="GO" id="GO:0003677">
    <property type="term" value="F:DNA binding"/>
    <property type="evidence" value="ECO:0007669"/>
    <property type="project" value="InterPro"/>
</dbReference>